<reference evidence="1" key="1">
    <citation type="journal article" date="2014" name="Int. J. Syst. Evol. Microbiol.">
        <title>Complete genome sequence of Corynebacterium casei LMG S-19264T (=DSM 44701T), isolated from a smear-ripened cheese.</title>
        <authorList>
            <consortium name="US DOE Joint Genome Institute (JGI-PGF)"/>
            <person name="Walter F."/>
            <person name="Albersmeier A."/>
            <person name="Kalinowski J."/>
            <person name="Ruckert C."/>
        </authorList>
    </citation>
    <scope>NUCLEOTIDE SEQUENCE</scope>
    <source>
        <strain evidence="1">VKM B-2555</strain>
    </source>
</reference>
<dbReference type="InterPro" id="IPR019292">
    <property type="entry name" value="McrC"/>
</dbReference>
<gene>
    <name evidence="1" type="ORF">GCM10008171_01710</name>
</gene>
<proteinExistence type="predicted"/>
<dbReference type="Proteomes" id="UP001143364">
    <property type="component" value="Unassembled WGS sequence"/>
</dbReference>
<protein>
    <submittedName>
        <fullName evidence="1">Uncharacterized protein</fullName>
    </submittedName>
</protein>
<keyword evidence="2" id="KW-1185">Reference proteome</keyword>
<name>A0A9W6JG46_9HYPH</name>
<dbReference type="AlphaFoldDB" id="A0A9W6JG46"/>
<evidence type="ECO:0000313" key="2">
    <source>
        <dbReference type="Proteomes" id="UP001143364"/>
    </source>
</evidence>
<dbReference type="EMBL" id="BSFK01000003">
    <property type="protein sequence ID" value="GLK74918.1"/>
    <property type="molecule type" value="Genomic_DNA"/>
</dbReference>
<comment type="caution">
    <text evidence="1">The sequence shown here is derived from an EMBL/GenBank/DDBJ whole genome shotgun (WGS) entry which is preliminary data.</text>
</comment>
<accession>A0A9W6JG46</accession>
<organism evidence="1 2">
    <name type="scientific">Methylopila jiangsuensis</name>
    <dbReference type="NCBI Taxonomy" id="586230"/>
    <lineage>
        <taxon>Bacteria</taxon>
        <taxon>Pseudomonadati</taxon>
        <taxon>Pseudomonadota</taxon>
        <taxon>Alphaproteobacteria</taxon>
        <taxon>Hyphomicrobiales</taxon>
        <taxon>Methylopilaceae</taxon>
        <taxon>Methylopila</taxon>
    </lineage>
</organism>
<sequence length="166" mass="18939">MILSNGGVSLQDRGSDILLESFILNFEILFEDYLRRVLQNRRVRDIVVRDGNNEGKKPLFDDARQPPAQPDIVLYSPSDRKKLIAEVKYKDKPSREDINQAVTYAVSYRTDRAILVHQSRPDGPKGLRHIGTTNGISIDAYAFDLANADFQQEERLFADRLFGLMV</sequence>
<evidence type="ECO:0000313" key="1">
    <source>
        <dbReference type="EMBL" id="GLK74918.1"/>
    </source>
</evidence>
<dbReference type="Pfam" id="PF10117">
    <property type="entry name" value="McrBC"/>
    <property type="match status" value="1"/>
</dbReference>
<reference evidence="1" key="2">
    <citation type="submission" date="2023-01" db="EMBL/GenBank/DDBJ databases">
        <authorList>
            <person name="Sun Q."/>
            <person name="Evtushenko L."/>
        </authorList>
    </citation>
    <scope>NUCLEOTIDE SEQUENCE</scope>
    <source>
        <strain evidence="1">VKM B-2555</strain>
    </source>
</reference>